<dbReference type="PANTHER" id="PTHR33969">
    <property type="entry name" value="SEGREGATION AND CONDENSATION PROTEIN A"/>
    <property type="match status" value="1"/>
</dbReference>
<proteinExistence type="inferred from homology"/>
<dbReference type="EMBL" id="JAZHPZ010000001">
    <property type="protein sequence ID" value="MEF2964400.1"/>
    <property type="molecule type" value="Genomic_DNA"/>
</dbReference>
<dbReference type="Pfam" id="PF02616">
    <property type="entry name" value="SMC_ScpA"/>
    <property type="match status" value="1"/>
</dbReference>
<dbReference type="InterPro" id="IPR003768">
    <property type="entry name" value="ScpA"/>
</dbReference>
<gene>
    <name evidence="3" type="primary">scpA</name>
    <name evidence="4" type="ORF">V3851_01045</name>
</gene>
<dbReference type="RefSeq" id="WP_331845234.1">
    <property type="nucleotide sequence ID" value="NZ_JAZHPZ010000001.1"/>
</dbReference>
<evidence type="ECO:0000313" key="4">
    <source>
        <dbReference type="EMBL" id="MEF2964400.1"/>
    </source>
</evidence>
<comment type="similarity">
    <text evidence="3">Belongs to the ScpA family.</text>
</comment>
<dbReference type="PANTHER" id="PTHR33969:SF2">
    <property type="entry name" value="SEGREGATION AND CONDENSATION PROTEIN A"/>
    <property type="match status" value="1"/>
</dbReference>
<sequence length="274" mass="31813">MYATGGGYSLTTVLYKLETFEGPLDLLLHLIDKAEIDINQISISEITDQYLEYLHNMQELELEVTSEFLVMAATLLSIKSKQLLPKPPAIEFDDDFDYMLEEEVDPREELIRQLIEYRKYKGVAEHLHEREWERSLIFSKEPDDLTPYLPQIEENPVKGLHAADLIAVFQKAIRKAVKRNTVARIHRDEISVKDRIREIVGALESVGKGGRMLFSKLLHHEMDRQEIVATFLAVLELMKMKQIVCYQNKLFDDIVMEWRGEVKADELSGLEIDY</sequence>
<keyword evidence="1 3" id="KW-0159">Chromosome partition</keyword>
<keyword evidence="5" id="KW-1185">Reference proteome</keyword>
<reference evidence="4 5" key="1">
    <citation type="submission" date="2024-02" db="EMBL/GenBank/DDBJ databases">
        <title>A nitrogen-fixing paenibacillus bacterium.</title>
        <authorList>
            <person name="Zhang W.L."/>
            <person name="Chen S.F."/>
        </authorList>
    </citation>
    <scope>NUCLEOTIDE SEQUENCE [LARGE SCALE GENOMIC DNA]</scope>
    <source>
        <strain evidence="4 5">M1</strain>
    </source>
</reference>
<dbReference type="InterPro" id="IPR023093">
    <property type="entry name" value="ScpA-like_C"/>
</dbReference>
<keyword evidence="3" id="KW-0131">Cell cycle</keyword>
<keyword evidence="3" id="KW-0963">Cytoplasm</keyword>
<evidence type="ECO:0000256" key="2">
    <source>
        <dbReference type="ARBA" id="ARBA00044777"/>
    </source>
</evidence>
<comment type="caution">
    <text evidence="4">The sequence shown here is derived from an EMBL/GenBank/DDBJ whole genome shotgun (WGS) entry which is preliminary data.</text>
</comment>
<organism evidence="4 5">
    <name type="scientific">Paenibacillus haidiansis</name>
    <dbReference type="NCBI Taxonomy" id="1574488"/>
    <lineage>
        <taxon>Bacteria</taxon>
        <taxon>Bacillati</taxon>
        <taxon>Bacillota</taxon>
        <taxon>Bacilli</taxon>
        <taxon>Bacillales</taxon>
        <taxon>Paenibacillaceae</taxon>
        <taxon>Paenibacillus</taxon>
    </lineage>
</organism>
<evidence type="ECO:0000256" key="3">
    <source>
        <dbReference type="HAMAP-Rule" id="MF_01805"/>
    </source>
</evidence>
<dbReference type="Gene3D" id="6.10.250.2410">
    <property type="match status" value="1"/>
</dbReference>
<protein>
    <recommendedName>
        <fullName evidence="2 3">Segregation and condensation protein A</fullName>
    </recommendedName>
</protein>
<comment type="function">
    <text evidence="3">Participates in chromosomal partition during cell division. May act via the formation of a condensin-like complex containing Smc and ScpB that pull DNA away from mid-cell into both cell halves.</text>
</comment>
<comment type="subunit">
    <text evidence="3">Component of a cohesin-like complex composed of ScpA, ScpB and the Smc homodimer, in which ScpA and ScpB bind to the head domain of Smc. The presence of the three proteins is required for the association of the complex with DNA.</text>
</comment>
<name>A0ABU7VKV9_9BACL</name>
<evidence type="ECO:0000313" key="5">
    <source>
        <dbReference type="Proteomes" id="UP001306950"/>
    </source>
</evidence>
<evidence type="ECO:0000256" key="1">
    <source>
        <dbReference type="ARBA" id="ARBA00022829"/>
    </source>
</evidence>
<comment type="subcellular location">
    <subcellularLocation>
        <location evidence="3">Cytoplasm</location>
    </subcellularLocation>
    <text evidence="3">Associated with two foci at the outer edges of the nucleoid region in young cells, and at four foci within both cell halves in older cells.</text>
</comment>
<dbReference type="Gene3D" id="1.10.10.580">
    <property type="entry name" value="Structural maintenance of chromosome 1. Chain E"/>
    <property type="match status" value="1"/>
</dbReference>
<keyword evidence="3" id="KW-0132">Cell division</keyword>
<accession>A0ABU7VKV9</accession>
<dbReference type="HAMAP" id="MF_01805">
    <property type="entry name" value="ScpA"/>
    <property type="match status" value="1"/>
</dbReference>
<dbReference type="Proteomes" id="UP001306950">
    <property type="component" value="Unassembled WGS sequence"/>
</dbReference>